<keyword evidence="2" id="KW-1185">Reference proteome</keyword>
<dbReference type="AlphaFoldDB" id="A0A9J6DBF7"/>
<accession>A0A9J6DBF7</accession>
<evidence type="ECO:0000313" key="1">
    <source>
        <dbReference type="EMBL" id="KAH8019501.1"/>
    </source>
</evidence>
<proteinExistence type="predicted"/>
<reference evidence="1" key="2">
    <citation type="submission" date="2021-09" db="EMBL/GenBank/DDBJ databases">
        <authorList>
            <person name="Jia N."/>
            <person name="Wang J."/>
            <person name="Shi W."/>
            <person name="Du L."/>
            <person name="Sun Y."/>
            <person name="Zhan W."/>
            <person name="Jiang J."/>
            <person name="Wang Q."/>
            <person name="Zhang B."/>
            <person name="Ji P."/>
            <person name="Sakyi L.B."/>
            <person name="Cui X."/>
            <person name="Yuan T."/>
            <person name="Jiang B."/>
            <person name="Yang W."/>
            <person name="Lam T.T.-Y."/>
            <person name="Chang Q."/>
            <person name="Ding S."/>
            <person name="Wang X."/>
            <person name="Zhu J."/>
            <person name="Ruan X."/>
            <person name="Zhao L."/>
            <person name="Wei J."/>
            <person name="Que T."/>
            <person name="Du C."/>
            <person name="Cheng J."/>
            <person name="Dai P."/>
            <person name="Han X."/>
            <person name="Huang E."/>
            <person name="Gao Y."/>
            <person name="Liu J."/>
            <person name="Shao H."/>
            <person name="Ye R."/>
            <person name="Li L."/>
            <person name="Wei W."/>
            <person name="Wang X."/>
            <person name="Wang C."/>
            <person name="Huo Q."/>
            <person name="Li W."/>
            <person name="Guo W."/>
            <person name="Chen H."/>
            <person name="Chen S."/>
            <person name="Zhou L."/>
            <person name="Zhou L."/>
            <person name="Ni X."/>
            <person name="Tian J."/>
            <person name="Zhou Y."/>
            <person name="Sheng Y."/>
            <person name="Liu T."/>
            <person name="Pan Y."/>
            <person name="Xia L."/>
            <person name="Li J."/>
            <person name="Zhao F."/>
            <person name="Cao W."/>
        </authorList>
    </citation>
    <scope>NUCLEOTIDE SEQUENCE</scope>
    <source>
        <strain evidence="1">Rmic-2018</strain>
        <tissue evidence="1">Larvae</tissue>
    </source>
</reference>
<dbReference type="EMBL" id="JABSTU010000010">
    <property type="protein sequence ID" value="KAH8019501.1"/>
    <property type="molecule type" value="Genomic_DNA"/>
</dbReference>
<evidence type="ECO:0000313" key="2">
    <source>
        <dbReference type="Proteomes" id="UP000821866"/>
    </source>
</evidence>
<gene>
    <name evidence="1" type="ORF">HPB51_019840</name>
</gene>
<sequence length="106" mass="11680">MQTWLLEEPKLKLRTVVSTALAMKSAKRDASELCMMKGAISANINALMAYDTKHLSCYECSDAHYSTECRHASKACKKLGQLAKVCQSRGAGSRNHCTSTHQLTTK</sequence>
<protein>
    <submittedName>
        <fullName evidence="1">Uncharacterized protein</fullName>
    </submittedName>
</protein>
<name>A0A9J6DBF7_RHIMP</name>
<organism evidence="1 2">
    <name type="scientific">Rhipicephalus microplus</name>
    <name type="common">Cattle tick</name>
    <name type="synonym">Boophilus microplus</name>
    <dbReference type="NCBI Taxonomy" id="6941"/>
    <lineage>
        <taxon>Eukaryota</taxon>
        <taxon>Metazoa</taxon>
        <taxon>Ecdysozoa</taxon>
        <taxon>Arthropoda</taxon>
        <taxon>Chelicerata</taxon>
        <taxon>Arachnida</taxon>
        <taxon>Acari</taxon>
        <taxon>Parasitiformes</taxon>
        <taxon>Ixodida</taxon>
        <taxon>Ixodoidea</taxon>
        <taxon>Ixodidae</taxon>
        <taxon>Rhipicephalinae</taxon>
        <taxon>Rhipicephalus</taxon>
        <taxon>Boophilus</taxon>
    </lineage>
</organism>
<reference evidence="1" key="1">
    <citation type="journal article" date="2020" name="Cell">
        <title>Large-Scale Comparative Analyses of Tick Genomes Elucidate Their Genetic Diversity and Vector Capacities.</title>
        <authorList>
            <consortium name="Tick Genome and Microbiome Consortium (TIGMIC)"/>
            <person name="Jia N."/>
            <person name="Wang J."/>
            <person name="Shi W."/>
            <person name="Du L."/>
            <person name="Sun Y."/>
            <person name="Zhan W."/>
            <person name="Jiang J.F."/>
            <person name="Wang Q."/>
            <person name="Zhang B."/>
            <person name="Ji P."/>
            <person name="Bell-Sakyi L."/>
            <person name="Cui X.M."/>
            <person name="Yuan T.T."/>
            <person name="Jiang B.G."/>
            <person name="Yang W.F."/>
            <person name="Lam T.T."/>
            <person name="Chang Q.C."/>
            <person name="Ding S.J."/>
            <person name="Wang X.J."/>
            <person name="Zhu J.G."/>
            <person name="Ruan X.D."/>
            <person name="Zhao L."/>
            <person name="Wei J.T."/>
            <person name="Ye R.Z."/>
            <person name="Que T.C."/>
            <person name="Du C.H."/>
            <person name="Zhou Y.H."/>
            <person name="Cheng J.X."/>
            <person name="Dai P.F."/>
            <person name="Guo W.B."/>
            <person name="Han X.H."/>
            <person name="Huang E.J."/>
            <person name="Li L.F."/>
            <person name="Wei W."/>
            <person name="Gao Y.C."/>
            <person name="Liu J.Z."/>
            <person name="Shao H.Z."/>
            <person name="Wang X."/>
            <person name="Wang C.C."/>
            <person name="Yang T.C."/>
            <person name="Huo Q.B."/>
            <person name="Li W."/>
            <person name="Chen H.Y."/>
            <person name="Chen S.E."/>
            <person name="Zhou L.G."/>
            <person name="Ni X.B."/>
            <person name="Tian J.H."/>
            <person name="Sheng Y."/>
            <person name="Liu T."/>
            <person name="Pan Y.S."/>
            <person name="Xia L.Y."/>
            <person name="Li J."/>
            <person name="Zhao F."/>
            <person name="Cao W.C."/>
        </authorList>
    </citation>
    <scope>NUCLEOTIDE SEQUENCE</scope>
    <source>
        <strain evidence="1">Rmic-2018</strain>
    </source>
</reference>
<comment type="caution">
    <text evidence="1">The sequence shown here is derived from an EMBL/GenBank/DDBJ whole genome shotgun (WGS) entry which is preliminary data.</text>
</comment>
<dbReference type="Proteomes" id="UP000821866">
    <property type="component" value="Chromosome 8"/>
</dbReference>